<name>J9UQE7_BRAPL</name>
<gene>
    <name evidence="1" type="ORF">B2904_orf1996</name>
</gene>
<dbReference type="KEGG" id="bpj:B2904_orf1996"/>
<evidence type="ECO:0000313" key="1">
    <source>
        <dbReference type="EMBL" id="AFR71325.1"/>
    </source>
</evidence>
<organism evidence="1 2">
    <name type="scientific">Brachyspira pilosicoli B2904</name>
    <dbReference type="NCBI Taxonomy" id="1133568"/>
    <lineage>
        <taxon>Bacteria</taxon>
        <taxon>Pseudomonadati</taxon>
        <taxon>Spirochaetota</taxon>
        <taxon>Spirochaetia</taxon>
        <taxon>Brachyspirales</taxon>
        <taxon>Brachyspiraceae</taxon>
        <taxon>Brachyspira</taxon>
    </lineage>
</organism>
<dbReference type="HOGENOM" id="CLU_2491706_0_0_12"/>
<protein>
    <submittedName>
        <fullName evidence="1">Sensor histidine kinase</fullName>
    </submittedName>
</protein>
<proteinExistence type="predicted"/>
<evidence type="ECO:0000313" key="2">
    <source>
        <dbReference type="Proteomes" id="UP000007346"/>
    </source>
</evidence>
<sequence>MLIILTKNSFFIIEKPVRIYKASINGTLIKNYNLIIEDDQRHKFFILSSDCLDTIDRGYITICDRIKWNIKSKSPDPFIDFTNYEEGKQ</sequence>
<dbReference type="PATRIC" id="fig|1133568.3.peg.1996"/>
<reference evidence="1 2" key="1">
    <citation type="journal article" date="2012" name="BMC Genomics">
        <title>Comparative genomics of Brachyspira pilosicoli strains: genome rearrangements, reductions and correlation of genetic compliment with phenotypic diversity.</title>
        <authorList>
            <person name="Mappley L.J."/>
            <person name="Black M.L."/>
            <person name="Abuoun M."/>
            <person name="Darby A.C."/>
            <person name="Woodward M.J."/>
            <person name="Parkhill J."/>
            <person name="Turner A.K."/>
            <person name="Bellgard M.I."/>
            <person name="La T."/>
            <person name="Phillips N.D."/>
            <person name="La Ragione R.M."/>
            <person name="Hampson D.J."/>
        </authorList>
    </citation>
    <scope>NUCLEOTIDE SEQUENCE [LARGE SCALE GENOMIC DNA]</scope>
    <source>
        <strain evidence="1">B2904</strain>
    </source>
</reference>
<dbReference type="GO" id="GO:0016301">
    <property type="term" value="F:kinase activity"/>
    <property type="evidence" value="ECO:0007669"/>
    <property type="project" value="UniProtKB-KW"/>
</dbReference>
<dbReference type="RefSeq" id="WP_014936464.1">
    <property type="nucleotide sequence ID" value="NC_018607.1"/>
</dbReference>
<dbReference type="EMBL" id="CP003490">
    <property type="protein sequence ID" value="AFR71325.1"/>
    <property type="molecule type" value="Genomic_DNA"/>
</dbReference>
<keyword evidence="1" id="KW-0808">Transferase</keyword>
<dbReference type="Proteomes" id="UP000007346">
    <property type="component" value="Chromosome"/>
</dbReference>
<dbReference type="AlphaFoldDB" id="J9UQE7"/>
<accession>J9UQE7</accession>
<keyword evidence="1" id="KW-0418">Kinase</keyword>